<accession>A0A1S1HKG7</accession>
<evidence type="ECO:0000313" key="1">
    <source>
        <dbReference type="EMBL" id="OHT22537.1"/>
    </source>
</evidence>
<name>A0A1S1HKG7_PROST</name>
<gene>
    <name evidence="1" type="ORF">A3Q29_10440</name>
</gene>
<evidence type="ECO:0000313" key="2">
    <source>
        <dbReference type="Proteomes" id="UP000179588"/>
    </source>
</evidence>
<organism evidence="1 2">
    <name type="scientific">Providencia stuartii</name>
    <dbReference type="NCBI Taxonomy" id="588"/>
    <lineage>
        <taxon>Bacteria</taxon>
        <taxon>Pseudomonadati</taxon>
        <taxon>Pseudomonadota</taxon>
        <taxon>Gammaproteobacteria</taxon>
        <taxon>Enterobacterales</taxon>
        <taxon>Morganellaceae</taxon>
        <taxon>Providencia</taxon>
    </lineage>
</organism>
<proteinExistence type="predicted"/>
<dbReference type="EMBL" id="LVIE01000223">
    <property type="protein sequence ID" value="OHT22537.1"/>
    <property type="molecule type" value="Genomic_DNA"/>
</dbReference>
<reference evidence="1 2" key="1">
    <citation type="submission" date="2016-03" db="EMBL/GenBank/DDBJ databases">
        <title>Genome sequence of Providencia stuartii strain, isolated from the salivary glands of larval Lucilia sericata.</title>
        <authorList>
            <person name="Yuan Y."/>
            <person name="Zhang Y."/>
            <person name="Fu S."/>
            <person name="Crippen T.L."/>
            <person name="Visi D."/>
            <person name="Benbow M.E."/>
            <person name="Allen M."/>
            <person name="Tomberlin J.K."/>
            <person name="Sze S.-H."/>
            <person name="Tarone A.M."/>
        </authorList>
    </citation>
    <scope>NUCLEOTIDE SEQUENCE [LARGE SCALE GENOMIC DNA]</scope>
    <source>
        <strain evidence="1 2">Crippen</strain>
    </source>
</reference>
<dbReference type="AlphaFoldDB" id="A0A1S1HKG7"/>
<dbReference type="GO" id="GO:0016740">
    <property type="term" value="F:transferase activity"/>
    <property type="evidence" value="ECO:0007669"/>
    <property type="project" value="UniProtKB-KW"/>
</dbReference>
<protein>
    <submittedName>
        <fullName evidence="1">Transferase</fullName>
    </submittedName>
</protein>
<dbReference type="SUPFAM" id="SSF55729">
    <property type="entry name" value="Acyl-CoA N-acyltransferases (Nat)"/>
    <property type="match status" value="1"/>
</dbReference>
<dbReference type="InterPro" id="IPR016181">
    <property type="entry name" value="Acyl_CoA_acyltransferase"/>
</dbReference>
<keyword evidence="2" id="KW-1185">Reference proteome</keyword>
<dbReference type="Gene3D" id="3.40.630.30">
    <property type="match status" value="1"/>
</dbReference>
<sequence>MNIRSKLMNDITTINIYSFVQRPDLIEQSEALLDALWPQFMCETAVPDEYWELLYQEPINQFQFLAATTVKGKETVIGVIKAVPFQWADSDLTKLKEFGWDDIFNFAIENKQGDTRYVSALSVTVEPKYRGYHIPELLISALKKAAMNYGAKAVVVPVRPTLKHCYPLQSFDDYCAWKNEKGEPFDPWIRTHWRLGGKILWPIYRSMVIEGTIEQWESWTGMRFMQSGQYVVPSALVPVSVDFEKQWIEYIEPNLWMIHPLEHG</sequence>
<dbReference type="Proteomes" id="UP000179588">
    <property type="component" value="Unassembled WGS sequence"/>
</dbReference>
<keyword evidence="1" id="KW-0808">Transferase</keyword>
<comment type="caution">
    <text evidence="1">The sequence shown here is derived from an EMBL/GenBank/DDBJ whole genome shotgun (WGS) entry which is preliminary data.</text>
</comment>